<dbReference type="AlphaFoldDB" id="H2XN39"/>
<accession>H2XN39</accession>
<sequence>MTAQATPSITELDTFMSSIVNYIRNTSVDPEYCFEKDFKLEFKHRFVYPNQYPGYSQKILDLKAKNHSTEEILGFQLLPYKFCTNDMCLPMLNKGFMTELWKYQIQNRLLSHLQPQGISLYKSVDVLLKVMIQSNRRYAKIAVYKLMPGRTKVQFCCVEDLSREYENFKLDSEYDSGMLELLDETPVKYMSLRDQLMCSQIMVHELHEHKVDGRTMFFNEDAPRQITPVTVLTFTSLRPKFSLHTLGYNRILPATPAFVIEVKEGNVMMANGQ</sequence>
<dbReference type="Proteomes" id="UP000008144">
    <property type="component" value="Chromosome 5"/>
</dbReference>
<dbReference type="Ensembl" id="ENSCINT00000033271.1">
    <property type="protein sequence ID" value="ENSCINP00000031072.1"/>
    <property type="gene ID" value="ENSCING00000021656.1"/>
</dbReference>
<organism evidence="1 2">
    <name type="scientific">Ciona intestinalis</name>
    <name type="common">Transparent sea squirt</name>
    <name type="synonym">Ascidia intestinalis</name>
    <dbReference type="NCBI Taxonomy" id="7719"/>
    <lineage>
        <taxon>Eukaryota</taxon>
        <taxon>Metazoa</taxon>
        <taxon>Chordata</taxon>
        <taxon>Tunicata</taxon>
        <taxon>Ascidiacea</taxon>
        <taxon>Phlebobranchia</taxon>
        <taxon>Cionidae</taxon>
        <taxon>Ciona</taxon>
    </lineage>
</organism>
<dbReference type="EMBL" id="EAAA01002234">
    <property type="status" value="NOT_ANNOTATED_CDS"/>
    <property type="molecule type" value="Genomic_DNA"/>
</dbReference>
<dbReference type="GeneTree" id="ENSGT00660000097454"/>
<reference evidence="1" key="2">
    <citation type="journal article" date="2008" name="Genome Biol.">
        <title>Improved genome assembly and evidence-based global gene model set for the chordate Ciona intestinalis: new insight into intron and operon populations.</title>
        <authorList>
            <person name="Satou Y."/>
            <person name="Mineta K."/>
            <person name="Ogasawara M."/>
            <person name="Sasakura Y."/>
            <person name="Shoguchi E."/>
            <person name="Ueno K."/>
            <person name="Yamada L."/>
            <person name="Matsumoto J."/>
            <person name="Wasserscheid J."/>
            <person name="Dewar K."/>
            <person name="Wiley G.B."/>
            <person name="Macmil S.L."/>
            <person name="Roe B.A."/>
            <person name="Zeller R.W."/>
            <person name="Hastings K.E."/>
            <person name="Lemaire P."/>
            <person name="Lindquist E."/>
            <person name="Endo T."/>
            <person name="Hotta K."/>
            <person name="Inaba K."/>
        </authorList>
    </citation>
    <scope>NUCLEOTIDE SEQUENCE [LARGE SCALE GENOMIC DNA]</scope>
    <source>
        <strain evidence="1">wild type</strain>
    </source>
</reference>
<reference evidence="1" key="3">
    <citation type="submission" date="2025-08" db="UniProtKB">
        <authorList>
            <consortium name="Ensembl"/>
        </authorList>
    </citation>
    <scope>IDENTIFICATION</scope>
</reference>
<evidence type="ECO:0000313" key="2">
    <source>
        <dbReference type="Proteomes" id="UP000008144"/>
    </source>
</evidence>
<dbReference type="InParanoid" id="H2XN39"/>
<dbReference type="HOGENOM" id="CLU_1168166_0_0_1"/>
<dbReference type="OMA" id="YAKIAVY"/>
<reference evidence="1" key="4">
    <citation type="submission" date="2025-09" db="UniProtKB">
        <authorList>
            <consortium name="Ensembl"/>
        </authorList>
    </citation>
    <scope>IDENTIFICATION</scope>
</reference>
<keyword evidence="2" id="KW-1185">Reference proteome</keyword>
<protein>
    <submittedName>
        <fullName evidence="1">Uncharacterized protein</fullName>
    </submittedName>
</protein>
<reference evidence="2" key="1">
    <citation type="journal article" date="2002" name="Science">
        <title>The draft genome of Ciona intestinalis: insights into chordate and vertebrate origins.</title>
        <authorList>
            <person name="Dehal P."/>
            <person name="Satou Y."/>
            <person name="Campbell R.K."/>
            <person name="Chapman J."/>
            <person name="Degnan B."/>
            <person name="De Tomaso A."/>
            <person name="Davidson B."/>
            <person name="Di Gregorio A."/>
            <person name="Gelpke M."/>
            <person name="Goodstein D.M."/>
            <person name="Harafuji N."/>
            <person name="Hastings K.E."/>
            <person name="Ho I."/>
            <person name="Hotta K."/>
            <person name="Huang W."/>
            <person name="Kawashima T."/>
            <person name="Lemaire P."/>
            <person name="Martinez D."/>
            <person name="Meinertzhagen I.A."/>
            <person name="Necula S."/>
            <person name="Nonaka M."/>
            <person name="Putnam N."/>
            <person name="Rash S."/>
            <person name="Saiga H."/>
            <person name="Satake M."/>
            <person name="Terry A."/>
            <person name="Yamada L."/>
            <person name="Wang H.G."/>
            <person name="Awazu S."/>
            <person name="Azumi K."/>
            <person name="Boore J."/>
            <person name="Branno M."/>
            <person name="Chin-Bow S."/>
            <person name="DeSantis R."/>
            <person name="Doyle S."/>
            <person name="Francino P."/>
            <person name="Keys D.N."/>
            <person name="Haga S."/>
            <person name="Hayashi H."/>
            <person name="Hino K."/>
            <person name="Imai K.S."/>
            <person name="Inaba K."/>
            <person name="Kano S."/>
            <person name="Kobayashi K."/>
            <person name="Kobayashi M."/>
            <person name="Lee B.I."/>
            <person name="Makabe K.W."/>
            <person name="Manohar C."/>
            <person name="Matassi G."/>
            <person name="Medina M."/>
            <person name="Mochizuki Y."/>
            <person name="Mount S."/>
            <person name="Morishita T."/>
            <person name="Miura S."/>
            <person name="Nakayama A."/>
            <person name="Nishizaka S."/>
            <person name="Nomoto H."/>
            <person name="Ohta F."/>
            <person name="Oishi K."/>
            <person name="Rigoutsos I."/>
            <person name="Sano M."/>
            <person name="Sasaki A."/>
            <person name="Sasakura Y."/>
            <person name="Shoguchi E."/>
            <person name="Shin-i T."/>
            <person name="Spagnuolo A."/>
            <person name="Stainier D."/>
            <person name="Suzuki M.M."/>
            <person name="Tassy O."/>
            <person name="Takatori N."/>
            <person name="Tokuoka M."/>
            <person name="Yagi K."/>
            <person name="Yoshizaki F."/>
            <person name="Wada S."/>
            <person name="Zhang C."/>
            <person name="Hyatt P.D."/>
            <person name="Larimer F."/>
            <person name="Detter C."/>
            <person name="Doggett N."/>
            <person name="Glavina T."/>
            <person name="Hawkins T."/>
            <person name="Richardson P."/>
            <person name="Lucas S."/>
            <person name="Kohara Y."/>
            <person name="Levine M."/>
            <person name="Satoh N."/>
            <person name="Rokhsar D.S."/>
        </authorList>
    </citation>
    <scope>NUCLEOTIDE SEQUENCE [LARGE SCALE GENOMIC DNA]</scope>
</reference>
<evidence type="ECO:0000313" key="1">
    <source>
        <dbReference type="Ensembl" id="ENSCINP00000031072.1"/>
    </source>
</evidence>
<proteinExistence type="predicted"/>
<name>H2XN39_CIOIN</name>